<accession>A0ABX0GZI1</accession>
<comment type="caution">
    <text evidence="3">The sequence shown here is derived from an EMBL/GenBank/DDBJ whole genome shotgun (WGS) entry which is preliminary data.</text>
</comment>
<sequence length="468" mass="49220">MRPTGLSSSGDTGSVDLEADRGAPASSAARRLTGKRLLAWALLSVVLAISFGGDPLRVTDPGYHRGFDAVSEGLVRMAIDQAPDRPAFGPMPTSTALDSHYIAQFGLQGDLAGLTRPGGLGGAEWADFLRWVLAASAGAVFAAAAVAVGVVAGRLAAGAAVVALVLSPWLLAFAPNLYWATVLLIAPCVAVGLIYRRDGSRRRTLTAAAVMALLVLVKCLCGYEFVTTVVLGGVAGVAFHEFAGRVDRRLLGRLAAFTVVGIVGFGVALMLHSYQLSHTPGLDPSMIEGRSSDRTFNPENIDFHLQEMRDKGGRLSDLLLQVFPDPVALALNKWKAYAMTTLVAPPGAGFSGVDWHGTVQLPLIVFMLFVLYRADRVLRRRKPTSPAENALLGTALIGLAGGWSWLVLGFGHAINHAHLDAIVFYLPFVPATAALAAIVLAETLRRRSAGEPAADQAPAAGDPAHARA</sequence>
<evidence type="ECO:0000313" key="3">
    <source>
        <dbReference type="EMBL" id="NHC16222.1"/>
    </source>
</evidence>
<evidence type="ECO:0008006" key="5">
    <source>
        <dbReference type="Google" id="ProtNLM"/>
    </source>
</evidence>
<organism evidence="3 4">
    <name type="scientific">Motilibacter deserti</name>
    <dbReference type="NCBI Taxonomy" id="2714956"/>
    <lineage>
        <taxon>Bacteria</taxon>
        <taxon>Bacillati</taxon>
        <taxon>Actinomycetota</taxon>
        <taxon>Actinomycetes</taxon>
        <taxon>Motilibacterales</taxon>
        <taxon>Motilibacteraceae</taxon>
        <taxon>Motilibacter</taxon>
    </lineage>
</organism>
<feature type="region of interest" description="Disordered" evidence="1">
    <location>
        <begin position="1"/>
        <end position="26"/>
    </location>
</feature>
<dbReference type="EMBL" id="JAANNP010000111">
    <property type="protein sequence ID" value="NHC16222.1"/>
    <property type="molecule type" value="Genomic_DNA"/>
</dbReference>
<dbReference type="Proteomes" id="UP000800981">
    <property type="component" value="Unassembled WGS sequence"/>
</dbReference>
<evidence type="ECO:0000313" key="4">
    <source>
        <dbReference type="Proteomes" id="UP000800981"/>
    </source>
</evidence>
<keyword evidence="2" id="KW-1133">Transmembrane helix</keyword>
<keyword evidence="2" id="KW-0472">Membrane</keyword>
<name>A0ABX0GZI1_9ACTN</name>
<feature type="transmembrane region" description="Helical" evidence="2">
    <location>
        <begin position="37"/>
        <end position="53"/>
    </location>
</feature>
<feature type="transmembrane region" description="Helical" evidence="2">
    <location>
        <begin position="390"/>
        <end position="410"/>
    </location>
</feature>
<proteinExistence type="predicted"/>
<feature type="compositionally biased region" description="Polar residues" evidence="1">
    <location>
        <begin position="1"/>
        <end position="12"/>
    </location>
</feature>
<feature type="transmembrane region" description="Helical" evidence="2">
    <location>
        <begin position="177"/>
        <end position="195"/>
    </location>
</feature>
<dbReference type="RefSeq" id="WP_166284680.1">
    <property type="nucleotide sequence ID" value="NZ_JAANNP010000111.1"/>
</dbReference>
<gene>
    <name evidence="3" type="ORF">G9H71_20765</name>
</gene>
<feature type="transmembrane region" description="Helical" evidence="2">
    <location>
        <begin position="128"/>
        <end position="148"/>
    </location>
</feature>
<keyword evidence="2" id="KW-0812">Transmembrane</keyword>
<feature type="transmembrane region" description="Helical" evidence="2">
    <location>
        <begin position="359"/>
        <end position="378"/>
    </location>
</feature>
<reference evidence="3 4" key="1">
    <citation type="submission" date="2020-03" db="EMBL/GenBank/DDBJ databases">
        <title>Two novel Motilibacter sp.</title>
        <authorList>
            <person name="Liu S."/>
        </authorList>
    </citation>
    <scope>NUCLEOTIDE SEQUENCE [LARGE SCALE GENOMIC DNA]</scope>
    <source>
        <strain evidence="3 4">E257</strain>
    </source>
</reference>
<feature type="transmembrane region" description="Helical" evidence="2">
    <location>
        <begin position="422"/>
        <end position="441"/>
    </location>
</feature>
<keyword evidence="4" id="KW-1185">Reference proteome</keyword>
<feature type="transmembrane region" description="Helical" evidence="2">
    <location>
        <begin position="155"/>
        <end position="171"/>
    </location>
</feature>
<evidence type="ECO:0000256" key="2">
    <source>
        <dbReference type="SAM" id="Phobius"/>
    </source>
</evidence>
<feature type="transmembrane region" description="Helical" evidence="2">
    <location>
        <begin position="250"/>
        <end position="271"/>
    </location>
</feature>
<protein>
    <recommendedName>
        <fullName evidence="5">Dolichyl-phosphate-mannose-protein mannosyltransferase</fullName>
    </recommendedName>
</protein>
<evidence type="ECO:0000256" key="1">
    <source>
        <dbReference type="SAM" id="MobiDB-lite"/>
    </source>
</evidence>